<dbReference type="Gene3D" id="1.20.120.330">
    <property type="entry name" value="Nucleotidyltransferases domain 2"/>
    <property type="match status" value="1"/>
</dbReference>
<dbReference type="InterPro" id="IPR038026">
    <property type="entry name" value="MtlR-like_sf"/>
</dbReference>
<name>A0A370HV95_9HYPH</name>
<protein>
    <recommendedName>
        <fullName evidence="3">Mannitol repressor</fullName>
    </recommendedName>
</protein>
<gene>
    <name evidence="1" type="ORF">DES45_101129</name>
</gene>
<dbReference type="AlphaFoldDB" id="A0A370HV95"/>
<dbReference type="SUPFAM" id="SSF158668">
    <property type="entry name" value="MtlR-like"/>
    <property type="match status" value="1"/>
</dbReference>
<dbReference type="OrthoDB" id="291822at2"/>
<reference evidence="1 2" key="1">
    <citation type="submission" date="2018-07" db="EMBL/GenBank/DDBJ databases">
        <title>Genomic Encyclopedia of Type Strains, Phase IV (KMG-IV): sequencing the most valuable type-strain genomes for metagenomic binning, comparative biology and taxonomic classification.</title>
        <authorList>
            <person name="Goeker M."/>
        </authorList>
    </citation>
    <scope>NUCLEOTIDE SEQUENCE [LARGE SCALE GENOMIC DNA]</scope>
    <source>
        <strain evidence="1 2">DSM 14364</strain>
    </source>
</reference>
<proteinExistence type="predicted"/>
<dbReference type="Proteomes" id="UP000254925">
    <property type="component" value="Unassembled WGS sequence"/>
</dbReference>
<dbReference type="RefSeq" id="WP_147282321.1">
    <property type="nucleotide sequence ID" value="NZ_QQBB01000001.1"/>
</dbReference>
<dbReference type="EMBL" id="QQBB01000001">
    <property type="protein sequence ID" value="RDI61871.1"/>
    <property type="molecule type" value="Genomic_DNA"/>
</dbReference>
<evidence type="ECO:0008006" key="3">
    <source>
        <dbReference type="Google" id="ProtNLM"/>
    </source>
</evidence>
<comment type="caution">
    <text evidence="1">The sequence shown here is derived from an EMBL/GenBank/DDBJ whole genome shotgun (WGS) entry which is preliminary data.</text>
</comment>
<sequence>MQEREELTTKVAKAIYGVQLNRVREEVRAMEIQHGKIARVLEEIQTETDRSAAILLFALMDDTLIFYLQKFLNPNIKGGLASVFEGSAMLSTAHSRITFAAMLYWISPETYSNLNLVRRIRNIFAHHTEVRDLNHSTVSGIVHSLDKFESFVLELPSVKELDVKLSIRGLFIARCALLIVRLIRDLVVLRASIANHVDPNDVVSDAWDEQPNLKQLSYLAADTITALLEKQKTELAI</sequence>
<evidence type="ECO:0000313" key="1">
    <source>
        <dbReference type="EMBL" id="RDI61871.1"/>
    </source>
</evidence>
<accession>A0A370HV95</accession>
<evidence type="ECO:0000313" key="2">
    <source>
        <dbReference type="Proteomes" id="UP000254925"/>
    </source>
</evidence>
<keyword evidence="2" id="KW-1185">Reference proteome</keyword>
<organism evidence="1 2">
    <name type="scientific">Microvirga subterranea</name>
    <dbReference type="NCBI Taxonomy" id="186651"/>
    <lineage>
        <taxon>Bacteria</taxon>
        <taxon>Pseudomonadati</taxon>
        <taxon>Pseudomonadota</taxon>
        <taxon>Alphaproteobacteria</taxon>
        <taxon>Hyphomicrobiales</taxon>
        <taxon>Methylobacteriaceae</taxon>
        <taxon>Microvirga</taxon>
    </lineage>
</organism>